<dbReference type="RefSeq" id="WP_344680818.1">
    <property type="nucleotide sequence ID" value="NZ_BAAAUX010000014.1"/>
</dbReference>
<accession>A0ABN3VE69</accession>
<reference evidence="2 3" key="1">
    <citation type="journal article" date="2019" name="Int. J. Syst. Evol. Microbiol.">
        <title>The Global Catalogue of Microorganisms (GCM) 10K type strain sequencing project: providing services to taxonomists for standard genome sequencing and annotation.</title>
        <authorList>
            <consortium name="The Broad Institute Genomics Platform"/>
            <consortium name="The Broad Institute Genome Sequencing Center for Infectious Disease"/>
            <person name="Wu L."/>
            <person name="Ma J."/>
        </authorList>
    </citation>
    <scope>NUCLEOTIDE SEQUENCE [LARGE SCALE GENOMIC DNA]</scope>
    <source>
        <strain evidence="2 3">JCM 9383</strain>
    </source>
</reference>
<dbReference type="Gene3D" id="2.80.10.50">
    <property type="match status" value="1"/>
</dbReference>
<keyword evidence="1" id="KW-0812">Transmembrane</keyword>
<gene>
    <name evidence="2" type="ORF">GCM10010470_34340</name>
</gene>
<evidence type="ECO:0000256" key="1">
    <source>
        <dbReference type="SAM" id="Phobius"/>
    </source>
</evidence>
<dbReference type="CDD" id="cd00161">
    <property type="entry name" value="beta-trefoil_Ricin-like"/>
    <property type="match status" value="1"/>
</dbReference>
<protein>
    <recommendedName>
        <fullName evidence="4">XRE family transcriptional regulator</fullName>
    </recommendedName>
</protein>
<evidence type="ECO:0008006" key="4">
    <source>
        <dbReference type="Google" id="ProtNLM"/>
    </source>
</evidence>
<keyword evidence="1" id="KW-0472">Membrane</keyword>
<evidence type="ECO:0000313" key="2">
    <source>
        <dbReference type="EMBL" id="GAA2796331.1"/>
    </source>
</evidence>
<feature type="transmembrane region" description="Helical" evidence="1">
    <location>
        <begin position="104"/>
        <end position="125"/>
    </location>
</feature>
<dbReference type="CDD" id="cd00093">
    <property type="entry name" value="HTH_XRE"/>
    <property type="match status" value="1"/>
</dbReference>
<dbReference type="Proteomes" id="UP001500979">
    <property type="component" value="Unassembled WGS sequence"/>
</dbReference>
<comment type="caution">
    <text evidence="2">The sequence shown here is derived from an EMBL/GenBank/DDBJ whole genome shotgun (WGS) entry which is preliminary data.</text>
</comment>
<evidence type="ECO:0000313" key="3">
    <source>
        <dbReference type="Proteomes" id="UP001500979"/>
    </source>
</evidence>
<keyword evidence="3" id="KW-1185">Reference proteome</keyword>
<dbReference type="InterPro" id="IPR001387">
    <property type="entry name" value="Cro/C1-type_HTH"/>
</dbReference>
<organism evidence="2 3">
    <name type="scientific">Saccharopolyspora taberi</name>
    <dbReference type="NCBI Taxonomy" id="60895"/>
    <lineage>
        <taxon>Bacteria</taxon>
        <taxon>Bacillati</taxon>
        <taxon>Actinomycetota</taxon>
        <taxon>Actinomycetes</taxon>
        <taxon>Pseudonocardiales</taxon>
        <taxon>Pseudonocardiaceae</taxon>
        <taxon>Saccharopolyspora</taxon>
    </lineage>
</organism>
<keyword evidence="1" id="KW-1133">Transmembrane helix</keyword>
<dbReference type="SUPFAM" id="SSF50370">
    <property type="entry name" value="Ricin B-like lectins"/>
    <property type="match status" value="1"/>
</dbReference>
<sequence length="289" mass="30761">MEKQRELSPQQARDAVEFTALLRRLKQRSGLTYRQLEGRAAERGEVLARSTLADVLEGKRLPRPELLAAFVRACGDDDVETWLRARERIAAAVEEPAPARKSRVLPVSVAAGAVVVAVTAAWLLVSAGGSGERPGAESPALPGGWVRLRPVSAPGLCLTDGQVRDRRYTALVAVQRPCDAVAPQTTLLEPVGGGLHRIQWHHPDHGKGCLKALADGPAAGLLEPWDACDQATSFRIEPRFGTYVLRVDGRGCVGIAGSDPGEGAEAVVEQCAGQDGQAFFIEPATPFVG</sequence>
<dbReference type="EMBL" id="BAAAUX010000014">
    <property type="protein sequence ID" value="GAA2796331.1"/>
    <property type="molecule type" value="Genomic_DNA"/>
</dbReference>
<proteinExistence type="predicted"/>
<name>A0ABN3VE69_9PSEU</name>
<dbReference type="Pfam" id="PF13560">
    <property type="entry name" value="HTH_31"/>
    <property type="match status" value="1"/>
</dbReference>
<dbReference type="InterPro" id="IPR035992">
    <property type="entry name" value="Ricin_B-like_lectins"/>
</dbReference>